<protein>
    <submittedName>
        <fullName evidence="2">Uncharacterized protein</fullName>
    </submittedName>
</protein>
<accession>A0A2H9TFB4</accession>
<dbReference type="EMBL" id="MTSL01000219">
    <property type="protein sequence ID" value="PJF16467.1"/>
    <property type="molecule type" value="Genomic_DNA"/>
</dbReference>
<feature type="region of interest" description="Disordered" evidence="1">
    <location>
        <begin position="512"/>
        <end position="535"/>
    </location>
</feature>
<proteinExistence type="predicted"/>
<dbReference type="Proteomes" id="UP000240830">
    <property type="component" value="Unassembled WGS sequence"/>
</dbReference>
<evidence type="ECO:0000313" key="3">
    <source>
        <dbReference type="Proteomes" id="UP000240830"/>
    </source>
</evidence>
<reference evidence="2 3" key="1">
    <citation type="submission" date="2016-10" db="EMBL/GenBank/DDBJ databases">
        <title>The genome of Paramicrosporidium saccamoebae is the missing link in understanding Cryptomycota and Microsporidia evolution.</title>
        <authorList>
            <person name="Quandt C.A."/>
            <person name="Beaudet D."/>
            <person name="Corsaro D."/>
            <person name="Michel R."/>
            <person name="Corradi N."/>
            <person name="James T."/>
        </authorList>
    </citation>
    <scope>NUCLEOTIDE SEQUENCE [LARGE SCALE GENOMIC DNA]</scope>
    <source>
        <strain evidence="2 3">KSL3</strain>
    </source>
</reference>
<name>A0A2H9TFB4_9FUNG</name>
<comment type="caution">
    <text evidence="2">The sequence shown here is derived from an EMBL/GenBank/DDBJ whole genome shotgun (WGS) entry which is preliminary data.</text>
</comment>
<feature type="compositionally biased region" description="Polar residues" evidence="1">
    <location>
        <begin position="512"/>
        <end position="530"/>
    </location>
</feature>
<evidence type="ECO:0000256" key="1">
    <source>
        <dbReference type="SAM" id="MobiDB-lite"/>
    </source>
</evidence>
<organism evidence="2 3">
    <name type="scientific">Paramicrosporidium saccamoebae</name>
    <dbReference type="NCBI Taxonomy" id="1246581"/>
    <lineage>
        <taxon>Eukaryota</taxon>
        <taxon>Fungi</taxon>
        <taxon>Fungi incertae sedis</taxon>
        <taxon>Cryptomycota</taxon>
        <taxon>Cryptomycota incertae sedis</taxon>
        <taxon>Paramicrosporidium</taxon>
    </lineage>
</organism>
<evidence type="ECO:0000313" key="2">
    <source>
        <dbReference type="EMBL" id="PJF16467.1"/>
    </source>
</evidence>
<feature type="region of interest" description="Disordered" evidence="1">
    <location>
        <begin position="488"/>
        <end position="507"/>
    </location>
</feature>
<keyword evidence="3" id="KW-1185">Reference proteome</keyword>
<gene>
    <name evidence="2" type="ORF">PSACC_03656</name>
</gene>
<sequence length="552" mass="62303">MLPSHVMSEYDYQHPTFFDITDEFLSAVFPTTVPSDVVQLAPNYDLLMHPKMDRGLVRVNGMTLAAYRQYILENVLPTSTVAAATLSPTTILGFVCRLRMLMTTWMTGASAADTLLTCLAIQRIDALRSPVLGWLVSTSLRCCLLLADVMAQVHVARNDEFLPSLYSLVDGRRDPLGEVSLQWFSMHQNDVRNRYGFGVWVECKRVSNWLKFLRLVRSADLDYPQMMELFAELDSLPFSTVEPLTEEEMFINPLLSNMFASGCVRRSIPLQNPNECNERWTLFVGEMYDIFAALAMKPSFSTILSKLLVSSTLEGGLPAIKRSFTFAILLSGETIYGSIPVSKFALQTIAEEDFTAGQLLFDCLQVACNSIPRQRRLIPKLLAAMHQRIMNLFAVWFVIIGFHLELYESYEEPEAHFIIARLCRDWHAELHEFATHQLTITRVQASRTVIPVYEDCRMEHRWRCLSTLLDLRQLESLSTMRVQEGSVSTIQSQGGASSTTIQGQEGSLSTIQGREGSLSTIQGQERTLSTTEDEAGSSPYATYKTLFFAYKS</sequence>
<dbReference type="AlphaFoldDB" id="A0A2H9TFB4"/>